<sequence>MSLFIKLYQRKQMPKILITNDDSYEAKGLEVLYKAMREIGDPIVVAPAHPKSACSKSLTITKPLMFKKIKENFYKLEDGTPNDCVYLALNEFFKNKLPDLVVSGINHGANMGEDVNYSGTVGGATEGAIHGIKSIAFSQVLKSYDNPPSKIDWEKTKEIVKDIALKVLENKITLPHRKLLNVNIPNTKKIKGYQFTKLAYRIYGNEAHKHINPRGEEYYWLGLHPLNFKEEKGTDFWAVKNGYISITPITLDITDYKLLEQLKMKSEK</sequence>
<dbReference type="SUPFAM" id="SSF64167">
    <property type="entry name" value="SurE-like"/>
    <property type="match status" value="1"/>
</dbReference>
<evidence type="ECO:0000256" key="1">
    <source>
        <dbReference type="ARBA" id="ARBA00000815"/>
    </source>
</evidence>
<keyword evidence="6 9" id="KW-0479">Metal-binding</keyword>
<name>A0A292YHA7_9BACT</name>
<feature type="binding site" evidence="9">
    <location>
        <position position="21"/>
    </location>
    <ligand>
        <name>a divalent metal cation</name>
        <dbReference type="ChEBI" id="CHEBI:60240"/>
    </ligand>
</feature>
<evidence type="ECO:0000256" key="3">
    <source>
        <dbReference type="ARBA" id="ARBA00004496"/>
    </source>
</evidence>
<evidence type="ECO:0000256" key="7">
    <source>
        <dbReference type="ARBA" id="ARBA00022741"/>
    </source>
</evidence>
<evidence type="ECO:0000256" key="2">
    <source>
        <dbReference type="ARBA" id="ARBA00001946"/>
    </source>
</evidence>
<keyword evidence="8 9" id="KW-0378">Hydrolase</keyword>
<reference evidence="11 12" key="1">
    <citation type="journal article" date="2017" name="Syst. Appl. Microbiol.">
        <title>Lebetimonas natsushimae sp. nov., a novel strictly anaerobic, moderately thermophilic chemoautotroph isolated from a deep-sea hydrothermal vent polychaete nest in the Mid-Okinawa Trough.</title>
        <authorList>
            <person name="Nagata R."/>
            <person name="Takaki Y."/>
            <person name="Tame A."/>
            <person name="Nunoura T."/>
            <person name="Muto H."/>
            <person name="Mino S."/>
            <person name="Sawayama S."/>
            <person name="Takai K."/>
            <person name="Nakagawa S."/>
        </authorList>
    </citation>
    <scope>NUCLEOTIDE SEQUENCE [LARGE SCALE GENOMIC DNA]</scope>
    <source>
        <strain evidence="11 12">HS1857</strain>
    </source>
</reference>
<feature type="binding site" evidence="9">
    <location>
        <position position="106"/>
    </location>
    <ligand>
        <name>a divalent metal cation</name>
        <dbReference type="ChEBI" id="CHEBI:60240"/>
    </ligand>
</feature>
<dbReference type="PANTHER" id="PTHR30457">
    <property type="entry name" value="5'-NUCLEOTIDASE SURE"/>
    <property type="match status" value="1"/>
</dbReference>
<comment type="cofactor">
    <cofactor evidence="2">
        <name>Mg(2+)</name>
        <dbReference type="ChEBI" id="CHEBI:18420"/>
    </cofactor>
</comment>
<dbReference type="NCBIfam" id="NF001490">
    <property type="entry name" value="PRK00346.1-4"/>
    <property type="match status" value="1"/>
</dbReference>
<dbReference type="GO" id="GO:0004309">
    <property type="term" value="F:exopolyphosphatase activity"/>
    <property type="evidence" value="ECO:0007669"/>
    <property type="project" value="TreeGrafter"/>
</dbReference>
<evidence type="ECO:0000256" key="4">
    <source>
        <dbReference type="ARBA" id="ARBA00011062"/>
    </source>
</evidence>
<feature type="binding site" evidence="9">
    <location>
        <position position="22"/>
    </location>
    <ligand>
        <name>a divalent metal cation</name>
        <dbReference type="ChEBI" id="CHEBI:60240"/>
    </ligand>
</feature>
<dbReference type="HAMAP" id="MF_00060">
    <property type="entry name" value="SurE"/>
    <property type="match status" value="1"/>
</dbReference>
<evidence type="ECO:0000313" key="12">
    <source>
        <dbReference type="Proteomes" id="UP000217944"/>
    </source>
</evidence>
<proteinExistence type="inferred from homology"/>
<dbReference type="EC" id="3.1.3.5" evidence="9"/>
<dbReference type="NCBIfam" id="NF001494">
    <property type="entry name" value="PRK00346.2-4"/>
    <property type="match status" value="1"/>
</dbReference>
<dbReference type="NCBIfam" id="TIGR00087">
    <property type="entry name" value="surE"/>
    <property type="match status" value="1"/>
</dbReference>
<evidence type="ECO:0000313" key="11">
    <source>
        <dbReference type="EMBL" id="GAX88155.1"/>
    </source>
</evidence>
<dbReference type="InterPro" id="IPR002828">
    <property type="entry name" value="SurE-like_Pase/nucleotidase"/>
</dbReference>
<dbReference type="FunFam" id="3.40.1210.10:FF:000001">
    <property type="entry name" value="5'/3'-nucleotidase SurE"/>
    <property type="match status" value="1"/>
</dbReference>
<feature type="binding site" evidence="9">
    <location>
        <position position="52"/>
    </location>
    <ligand>
        <name>a divalent metal cation</name>
        <dbReference type="ChEBI" id="CHEBI:60240"/>
    </ligand>
</feature>
<organism evidence="11 12">
    <name type="scientific">Lebetimonas natsushimae</name>
    <dbReference type="NCBI Taxonomy" id="1936991"/>
    <lineage>
        <taxon>Bacteria</taxon>
        <taxon>Pseudomonadati</taxon>
        <taxon>Campylobacterota</taxon>
        <taxon>Epsilonproteobacteria</taxon>
        <taxon>Nautiliales</taxon>
        <taxon>Nautiliaceae</taxon>
        <taxon>Lebetimonas</taxon>
    </lineage>
</organism>
<keyword evidence="5 9" id="KW-0963">Cytoplasm</keyword>
<dbReference type="InterPro" id="IPR036523">
    <property type="entry name" value="SurE-like_sf"/>
</dbReference>
<evidence type="ECO:0000256" key="6">
    <source>
        <dbReference type="ARBA" id="ARBA00022723"/>
    </source>
</evidence>
<accession>A0A292YHA7</accession>
<comment type="function">
    <text evidence="9">Nucleotidase that shows phosphatase activity on nucleoside 5'-monophosphates.</text>
</comment>
<protein>
    <recommendedName>
        <fullName evidence="9">5'-nucleotidase SurE</fullName>
        <ecNumber evidence="9">3.1.3.5</ecNumber>
    </recommendedName>
    <alternativeName>
        <fullName evidence="9">Nucleoside 5'-monophosphate phosphohydrolase</fullName>
    </alternativeName>
</protein>
<dbReference type="GO" id="GO:0008253">
    <property type="term" value="F:5'-nucleotidase activity"/>
    <property type="evidence" value="ECO:0007669"/>
    <property type="project" value="UniProtKB-UniRule"/>
</dbReference>
<comment type="cofactor">
    <cofactor evidence="9">
        <name>a divalent metal cation</name>
        <dbReference type="ChEBI" id="CHEBI:60240"/>
    </cofactor>
    <text evidence="9">Binds 1 divalent metal cation per subunit.</text>
</comment>
<keyword evidence="7 9" id="KW-0547">Nucleotide-binding</keyword>
<dbReference type="PANTHER" id="PTHR30457:SF12">
    <property type="entry name" value="5'_3'-NUCLEOTIDASE SURE"/>
    <property type="match status" value="1"/>
</dbReference>
<dbReference type="AlphaFoldDB" id="A0A292YHA7"/>
<gene>
    <name evidence="9" type="primary">surE</name>
    <name evidence="11" type="ORF">LNAT_P1450</name>
</gene>
<comment type="caution">
    <text evidence="11">The sequence shown here is derived from an EMBL/GenBank/DDBJ whole genome shotgun (WGS) entry which is preliminary data.</text>
</comment>
<dbReference type="GO" id="GO:0000166">
    <property type="term" value="F:nucleotide binding"/>
    <property type="evidence" value="ECO:0007669"/>
    <property type="project" value="UniProtKB-KW"/>
</dbReference>
<comment type="similarity">
    <text evidence="4 9">Belongs to the SurE nucleotidase family.</text>
</comment>
<dbReference type="Proteomes" id="UP000217944">
    <property type="component" value="Unassembled WGS sequence"/>
</dbReference>
<feature type="domain" description="Survival protein SurE-like phosphatase/nucleotidase" evidence="10">
    <location>
        <begin position="16"/>
        <end position="203"/>
    </location>
</feature>
<dbReference type="EMBL" id="BDME01000006">
    <property type="protein sequence ID" value="GAX88155.1"/>
    <property type="molecule type" value="Genomic_DNA"/>
</dbReference>
<evidence type="ECO:0000256" key="5">
    <source>
        <dbReference type="ARBA" id="ARBA00022490"/>
    </source>
</evidence>
<dbReference type="InterPro" id="IPR030048">
    <property type="entry name" value="SurE"/>
</dbReference>
<dbReference type="Pfam" id="PF01975">
    <property type="entry name" value="SurE"/>
    <property type="match status" value="1"/>
</dbReference>
<comment type="catalytic activity">
    <reaction evidence="1 9">
        <text>a ribonucleoside 5'-phosphate + H2O = a ribonucleoside + phosphate</text>
        <dbReference type="Rhea" id="RHEA:12484"/>
        <dbReference type="ChEBI" id="CHEBI:15377"/>
        <dbReference type="ChEBI" id="CHEBI:18254"/>
        <dbReference type="ChEBI" id="CHEBI:43474"/>
        <dbReference type="ChEBI" id="CHEBI:58043"/>
        <dbReference type="EC" id="3.1.3.5"/>
    </reaction>
</comment>
<comment type="subcellular location">
    <subcellularLocation>
        <location evidence="3 9">Cytoplasm</location>
    </subcellularLocation>
</comment>
<dbReference type="GO" id="GO:0046872">
    <property type="term" value="F:metal ion binding"/>
    <property type="evidence" value="ECO:0007669"/>
    <property type="project" value="UniProtKB-UniRule"/>
</dbReference>
<evidence type="ECO:0000256" key="9">
    <source>
        <dbReference type="HAMAP-Rule" id="MF_00060"/>
    </source>
</evidence>
<evidence type="ECO:0000259" key="10">
    <source>
        <dbReference type="Pfam" id="PF01975"/>
    </source>
</evidence>
<dbReference type="Gene3D" id="3.40.1210.10">
    <property type="entry name" value="Survival protein SurE-like phosphatase/nucleotidase"/>
    <property type="match status" value="1"/>
</dbReference>
<keyword evidence="12" id="KW-1185">Reference proteome</keyword>
<evidence type="ECO:0000256" key="8">
    <source>
        <dbReference type="ARBA" id="ARBA00022801"/>
    </source>
</evidence>
<dbReference type="GO" id="GO:0008254">
    <property type="term" value="F:3'-nucleotidase activity"/>
    <property type="evidence" value="ECO:0007669"/>
    <property type="project" value="TreeGrafter"/>
</dbReference>
<dbReference type="GO" id="GO:0005737">
    <property type="term" value="C:cytoplasm"/>
    <property type="evidence" value="ECO:0007669"/>
    <property type="project" value="UniProtKB-SubCell"/>
</dbReference>